<dbReference type="InterPro" id="IPR012349">
    <property type="entry name" value="Split_barrel_FMN-bd"/>
</dbReference>
<accession>A0A2G9Y780</accession>
<gene>
    <name evidence="2" type="ORF">COX47_01760</name>
</gene>
<organism evidence="2 3">
    <name type="scientific">Candidatus Roizmanbacteria bacterium CG23_combo_of_CG06-09_8_20_14_all_35_49</name>
    <dbReference type="NCBI Taxonomy" id="1974863"/>
    <lineage>
        <taxon>Bacteria</taxon>
        <taxon>Candidatus Roizmaniibacteriota</taxon>
    </lineage>
</organism>
<protein>
    <recommendedName>
        <fullName evidence="1">Pyridoxamine 5'-phosphate oxidase N-terminal domain-containing protein</fullName>
    </recommendedName>
</protein>
<dbReference type="PANTHER" id="PTHR40660">
    <property type="entry name" value="5'-PHOSPHATE OXIDASE PUTATIVE DOMAIN-CONTAINING PROTEIN-RELATED"/>
    <property type="match status" value="1"/>
</dbReference>
<dbReference type="AlphaFoldDB" id="A0A2G9Y780"/>
<dbReference type="PANTHER" id="PTHR40660:SF1">
    <property type="entry name" value="5'-PHOSPHATE OXIDASE PUTATIVE DOMAIN-CONTAINING PROTEIN-RELATED"/>
    <property type="match status" value="1"/>
</dbReference>
<evidence type="ECO:0000313" key="3">
    <source>
        <dbReference type="Proteomes" id="UP000231025"/>
    </source>
</evidence>
<dbReference type="InterPro" id="IPR011576">
    <property type="entry name" value="Pyridox_Oxase_N"/>
</dbReference>
<dbReference type="Pfam" id="PF01243">
    <property type="entry name" value="PNPOx_N"/>
    <property type="match status" value="1"/>
</dbReference>
<feature type="domain" description="Pyridoxamine 5'-phosphate oxidase N-terminal" evidence="1">
    <location>
        <begin position="6"/>
        <end position="109"/>
    </location>
</feature>
<evidence type="ECO:0000313" key="2">
    <source>
        <dbReference type="EMBL" id="PIP15056.1"/>
    </source>
</evidence>
<comment type="caution">
    <text evidence="2">The sequence shown here is derived from an EMBL/GenBank/DDBJ whole genome shotgun (WGS) entry which is preliminary data.</text>
</comment>
<dbReference type="Gene3D" id="2.30.110.10">
    <property type="entry name" value="Electron Transport, Fmn-binding Protein, Chain A"/>
    <property type="match status" value="1"/>
</dbReference>
<proteinExistence type="predicted"/>
<dbReference type="SUPFAM" id="SSF50475">
    <property type="entry name" value="FMN-binding split barrel"/>
    <property type="match status" value="1"/>
</dbReference>
<name>A0A2G9Y780_9BACT</name>
<reference evidence="2 3" key="1">
    <citation type="submission" date="2017-09" db="EMBL/GenBank/DDBJ databases">
        <title>Depth-based differentiation of microbial function through sediment-hosted aquifers and enrichment of novel symbionts in the deep terrestrial subsurface.</title>
        <authorList>
            <person name="Probst A.J."/>
            <person name="Ladd B."/>
            <person name="Jarett J.K."/>
            <person name="Geller-Mcgrath D.E."/>
            <person name="Sieber C.M."/>
            <person name="Emerson J.B."/>
            <person name="Anantharaman K."/>
            <person name="Thomas B.C."/>
            <person name="Malmstrom R."/>
            <person name="Stieglmeier M."/>
            <person name="Klingl A."/>
            <person name="Woyke T."/>
            <person name="Ryan C.M."/>
            <person name="Banfield J.F."/>
        </authorList>
    </citation>
    <scope>NUCLEOTIDE SEQUENCE [LARGE SCALE GENOMIC DNA]</scope>
    <source>
        <strain evidence="2">CG23_combo_of_CG06-09_8_20_14_all_35_49</strain>
    </source>
</reference>
<sequence length="120" mass="13793">MDWKHALREKQEIVLATCSKNGVPRAIMVISLGLVDDKLLIGACLMKKTLENIKKNNKVSLVTKYDKNYYRIEGEAKIYPSGKYFDIAYSKSSPPMPKSAILIEINEVFDLDKQEKIWIR</sequence>
<evidence type="ECO:0000259" key="1">
    <source>
        <dbReference type="Pfam" id="PF01243"/>
    </source>
</evidence>
<dbReference type="Proteomes" id="UP000231025">
    <property type="component" value="Unassembled WGS sequence"/>
</dbReference>
<dbReference type="EMBL" id="PCRE01000025">
    <property type="protein sequence ID" value="PIP15056.1"/>
    <property type="molecule type" value="Genomic_DNA"/>
</dbReference>